<feature type="signal peptide" evidence="10">
    <location>
        <begin position="1"/>
        <end position="22"/>
    </location>
</feature>
<keyword evidence="7 8" id="KW-0998">Cell outer membrane</keyword>
<dbReference type="Pfam" id="PF00593">
    <property type="entry name" value="TonB_dep_Rec_b-barrel"/>
    <property type="match status" value="1"/>
</dbReference>
<evidence type="ECO:0000313" key="13">
    <source>
        <dbReference type="EMBL" id="MCU7555080.1"/>
    </source>
</evidence>
<protein>
    <submittedName>
        <fullName evidence="13">TonB-dependent receptor</fullName>
    </submittedName>
</protein>
<keyword evidence="13" id="KW-0675">Receptor</keyword>
<dbReference type="SUPFAM" id="SSF56935">
    <property type="entry name" value="Porins"/>
    <property type="match status" value="1"/>
</dbReference>
<dbReference type="EMBL" id="JAOTJC010000008">
    <property type="protein sequence ID" value="MCU7555080.1"/>
    <property type="molecule type" value="Genomic_DNA"/>
</dbReference>
<evidence type="ECO:0000256" key="7">
    <source>
        <dbReference type="ARBA" id="ARBA00023237"/>
    </source>
</evidence>
<keyword evidence="6 8" id="KW-0472">Membrane</keyword>
<accession>A0ABT2VP35</accession>
<dbReference type="InterPro" id="IPR039426">
    <property type="entry name" value="TonB-dep_rcpt-like"/>
</dbReference>
<dbReference type="Pfam" id="PF07715">
    <property type="entry name" value="Plug"/>
    <property type="match status" value="1"/>
</dbReference>
<comment type="similarity">
    <text evidence="8 9">Belongs to the TonB-dependent receptor family.</text>
</comment>
<name>A0ABT2VP35_9ALTE</name>
<sequence length="907" mass="98422">MFTNSKLAKSVKLACAFGAASAALTTTQVVAQEAGADEPVEKIQVTGSRIKRTDMESASPISVFTSADIEASGVTTLEDFVQNVPAINGAKLGSTVNNGNRGFATASLRGLGSGRTLVLINGRRWSSGDLNAIPVSIIERVEIVRDGASTVYGSDAIAGVINFITKKDFEGVELTAQYDVTDEDDGETTKIAFTTGTSSDKGNVVLSMEYTNRNAIWQGDRDFSACPLFDNGPGSEPFCGGSGTIPQGHAFPVSGGSFVVENGEIVPFSNAQHGYNYAAASYMVTPQEVFSANGSANYEIADSLSVFTEFGMANRQSEQLMAPVGTFWFPLVPESNPGAQQFGEDVYVARRLAETGGRRFTQDVADYRMVVGFEGYLSNDWTWDVSYNYSRFVDTRMVYGQANEPRFDILLDPELCADTADCPGVWNPFEAGTLTDEMIDYATVTHSPVLRTTTKQFMANLQGDLGDLELPGGRIMWAAGVEKRWESLLSEPDGAASLGQIFGVASDRTEGQYEVEEFYLEANFPILDGAPMAESLNVTAAVRRSDFDFLDDATTNTKFGVEWVPVTDLLVRATWAEGFRAPSISELFLPEQDTNPSYADPCVNWGTAQDNATIRANCQADGLPEDFSLSSNQASAKFGGNENLSPEESESFTAGVVWSHESSFTMAFDYFDIEIENGIGTAGVNNIVTGCYASEGFSSPLCDLIKGPAYQGDAPHPTSPRRNVIGNPSGVLLTNANLAVFKTSGVDFDFGYGMEAAGGEFKFKVNGTWLNEYKYTPFAGADEIDIAGTFATDQWEGALATFNEWKVNVGVNFMADDYSVAWESRWMSETDEFGGNPEQNLSTTADAIWYHDLSGSYYMDNYTFTAGVRNLLDEDPPYTTNNGDMNTINYSYDTAGRYFFARVTAKF</sequence>
<feature type="domain" description="TonB-dependent receptor-like beta-barrel" evidence="11">
    <location>
        <begin position="358"/>
        <end position="871"/>
    </location>
</feature>
<keyword evidence="4 8" id="KW-0812">Transmembrane</keyword>
<gene>
    <name evidence="13" type="ORF">OCL06_10770</name>
</gene>
<proteinExistence type="inferred from homology"/>
<evidence type="ECO:0000259" key="12">
    <source>
        <dbReference type="Pfam" id="PF07715"/>
    </source>
</evidence>
<evidence type="ECO:0000256" key="2">
    <source>
        <dbReference type="ARBA" id="ARBA00022448"/>
    </source>
</evidence>
<organism evidence="13 14">
    <name type="scientific">Alteromonas salexigens</name>
    <dbReference type="NCBI Taxonomy" id="2982530"/>
    <lineage>
        <taxon>Bacteria</taxon>
        <taxon>Pseudomonadati</taxon>
        <taxon>Pseudomonadota</taxon>
        <taxon>Gammaproteobacteria</taxon>
        <taxon>Alteromonadales</taxon>
        <taxon>Alteromonadaceae</taxon>
        <taxon>Alteromonas/Salinimonas group</taxon>
        <taxon>Alteromonas</taxon>
    </lineage>
</organism>
<keyword evidence="5 9" id="KW-0798">TonB box</keyword>
<evidence type="ECO:0000256" key="8">
    <source>
        <dbReference type="PROSITE-ProRule" id="PRU01360"/>
    </source>
</evidence>
<dbReference type="Gene3D" id="2.170.130.10">
    <property type="entry name" value="TonB-dependent receptor, plug domain"/>
    <property type="match status" value="1"/>
</dbReference>
<dbReference type="Proteomes" id="UP001209257">
    <property type="component" value="Unassembled WGS sequence"/>
</dbReference>
<keyword evidence="2 8" id="KW-0813">Transport</keyword>
<feature type="domain" description="TonB-dependent receptor plug" evidence="12">
    <location>
        <begin position="55"/>
        <end position="160"/>
    </location>
</feature>
<dbReference type="InterPro" id="IPR036942">
    <property type="entry name" value="Beta-barrel_TonB_sf"/>
</dbReference>
<keyword evidence="10" id="KW-0732">Signal</keyword>
<evidence type="ECO:0000313" key="14">
    <source>
        <dbReference type="Proteomes" id="UP001209257"/>
    </source>
</evidence>
<reference evidence="14" key="1">
    <citation type="submission" date="2023-07" db="EMBL/GenBank/DDBJ databases">
        <title>Study on multiphase classification of strain Alteromonas salexigens isolated from the Yellow Sea.</title>
        <authorList>
            <person name="Sun L."/>
        </authorList>
    </citation>
    <scope>NUCLEOTIDE SEQUENCE [LARGE SCALE GENOMIC DNA]</scope>
    <source>
        <strain evidence="14">ASW11-19</strain>
    </source>
</reference>
<evidence type="ECO:0000256" key="5">
    <source>
        <dbReference type="ARBA" id="ARBA00023077"/>
    </source>
</evidence>
<feature type="chain" id="PRO_5046428783" evidence="10">
    <location>
        <begin position="23"/>
        <end position="907"/>
    </location>
</feature>
<dbReference type="PANTHER" id="PTHR47234:SF2">
    <property type="entry name" value="TONB-DEPENDENT RECEPTOR"/>
    <property type="match status" value="1"/>
</dbReference>
<dbReference type="InterPro" id="IPR000531">
    <property type="entry name" value="Beta-barrel_TonB"/>
</dbReference>
<evidence type="ECO:0000256" key="10">
    <source>
        <dbReference type="SAM" id="SignalP"/>
    </source>
</evidence>
<evidence type="ECO:0000256" key="9">
    <source>
        <dbReference type="RuleBase" id="RU003357"/>
    </source>
</evidence>
<evidence type="ECO:0000256" key="1">
    <source>
        <dbReference type="ARBA" id="ARBA00004571"/>
    </source>
</evidence>
<dbReference type="InterPro" id="IPR012910">
    <property type="entry name" value="Plug_dom"/>
</dbReference>
<dbReference type="PANTHER" id="PTHR47234">
    <property type="match status" value="1"/>
</dbReference>
<keyword evidence="14" id="KW-1185">Reference proteome</keyword>
<evidence type="ECO:0000256" key="6">
    <source>
        <dbReference type="ARBA" id="ARBA00023136"/>
    </source>
</evidence>
<keyword evidence="3 8" id="KW-1134">Transmembrane beta strand</keyword>
<evidence type="ECO:0000259" key="11">
    <source>
        <dbReference type="Pfam" id="PF00593"/>
    </source>
</evidence>
<evidence type="ECO:0000256" key="4">
    <source>
        <dbReference type="ARBA" id="ARBA00022692"/>
    </source>
</evidence>
<dbReference type="Gene3D" id="2.40.170.20">
    <property type="entry name" value="TonB-dependent receptor, beta-barrel domain"/>
    <property type="match status" value="1"/>
</dbReference>
<dbReference type="RefSeq" id="WP_262994390.1">
    <property type="nucleotide sequence ID" value="NZ_JAOTJC010000008.1"/>
</dbReference>
<evidence type="ECO:0000256" key="3">
    <source>
        <dbReference type="ARBA" id="ARBA00022452"/>
    </source>
</evidence>
<comment type="caution">
    <text evidence="13">The sequence shown here is derived from an EMBL/GenBank/DDBJ whole genome shotgun (WGS) entry which is preliminary data.</text>
</comment>
<comment type="subcellular location">
    <subcellularLocation>
        <location evidence="1 8">Cell outer membrane</location>
        <topology evidence="1 8">Multi-pass membrane protein</topology>
    </subcellularLocation>
</comment>
<dbReference type="PROSITE" id="PS52016">
    <property type="entry name" value="TONB_DEPENDENT_REC_3"/>
    <property type="match status" value="1"/>
</dbReference>
<dbReference type="InterPro" id="IPR037066">
    <property type="entry name" value="Plug_dom_sf"/>
</dbReference>